<dbReference type="EMBL" id="CAADFT010000090">
    <property type="protein sequence ID" value="VFK47674.1"/>
    <property type="molecule type" value="Genomic_DNA"/>
</dbReference>
<sequence length="52" mass="5786">MPLQYLLVKYRDGHIMQTSNILLASICGIHPLNTARVMPGLCKVRAHLILAT</sequence>
<evidence type="ECO:0000313" key="2">
    <source>
        <dbReference type="EMBL" id="VFK65379.1"/>
    </source>
</evidence>
<proteinExistence type="predicted"/>
<name>A0A451AH88_9GAMM</name>
<dbReference type="AlphaFoldDB" id="A0A451AH88"/>
<evidence type="ECO:0000313" key="1">
    <source>
        <dbReference type="EMBL" id="VFK47674.1"/>
    </source>
</evidence>
<gene>
    <name evidence="1" type="ORF">BECKTC1821E_GA0114239_109011</name>
    <name evidence="2" type="ORF">BECKTC1821F_GA0114240_11851</name>
</gene>
<accession>A0A451AH88</accession>
<reference evidence="2" key="1">
    <citation type="submission" date="2019-02" db="EMBL/GenBank/DDBJ databases">
        <authorList>
            <person name="Gruber-Vodicka R. H."/>
            <person name="Seah K. B. B."/>
        </authorList>
    </citation>
    <scope>NUCLEOTIDE SEQUENCE</scope>
    <source>
        <strain evidence="1">BECK_BZ125</strain>
        <strain evidence="2">BECK_BZ126</strain>
    </source>
</reference>
<dbReference type="EMBL" id="CAADFW010000185">
    <property type="protein sequence ID" value="VFK65379.1"/>
    <property type="molecule type" value="Genomic_DNA"/>
</dbReference>
<organism evidence="2">
    <name type="scientific">Candidatus Kentrum sp. TC</name>
    <dbReference type="NCBI Taxonomy" id="2126339"/>
    <lineage>
        <taxon>Bacteria</taxon>
        <taxon>Pseudomonadati</taxon>
        <taxon>Pseudomonadota</taxon>
        <taxon>Gammaproteobacteria</taxon>
        <taxon>Candidatus Kentrum</taxon>
    </lineage>
</organism>
<protein>
    <submittedName>
        <fullName evidence="2">Uncharacterized protein</fullName>
    </submittedName>
</protein>